<gene>
    <name evidence="2" type="ORF">ACFP3V_22010</name>
</gene>
<reference evidence="3" key="1">
    <citation type="journal article" date="2019" name="Int. J. Syst. Evol. Microbiol.">
        <title>The Global Catalogue of Microorganisms (GCM) 10K type strain sequencing project: providing services to taxonomists for standard genome sequencing and annotation.</title>
        <authorList>
            <consortium name="The Broad Institute Genomics Platform"/>
            <consortium name="The Broad Institute Genome Sequencing Center for Infectious Disease"/>
            <person name="Wu L."/>
            <person name="Ma J."/>
        </authorList>
    </citation>
    <scope>NUCLEOTIDE SEQUENCE [LARGE SCALE GENOMIC DNA]</scope>
    <source>
        <strain evidence="3">JCM 4816</strain>
    </source>
</reference>
<dbReference type="RefSeq" id="WP_380586060.1">
    <property type="nucleotide sequence ID" value="NZ_JBHSQJ010000095.1"/>
</dbReference>
<feature type="region of interest" description="Disordered" evidence="1">
    <location>
        <begin position="1"/>
        <end position="44"/>
    </location>
</feature>
<organism evidence="2 3">
    <name type="scientific">Streptacidiphilus monticola</name>
    <dbReference type="NCBI Taxonomy" id="2161674"/>
    <lineage>
        <taxon>Bacteria</taxon>
        <taxon>Bacillati</taxon>
        <taxon>Actinomycetota</taxon>
        <taxon>Actinomycetes</taxon>
        <taxon>Kitasatosporales</taxon>
        <taxon>Streptomycetaceae</taxon>
        <taxon>Streptacidiphilus</taxon>
    </lineage>
</organism>
<protein>
    <recommendedName>
        <fullName evidence="4">LppP/LprE family lipoprotein</fullName>
    </recommendedName>
</protein>
<proteinExistence type="predicted"/>
<name>A0ABW1G8J2_9ACTN</name>
<dbReference type="EMBL" id="JBHSQJ010000095">
    <property type="protein sequence ID" value="MFC5909877.1"/>
    <property type="molecule type" value="Genomic_DNA"/>
</dbReference>
<sequence>MGVATLVAPAGAGPVSNTAQPLPSPSSTSGTGGQLTAPKPKGSDLPLECGGIPVKIVQSFSAVLPDSRTPVTVVDAHCDSGTGTPPDGLFVLVPTGTPGKARIGATLITEKQRMTVRAMGMRPDGSIHATVDTYSNDTVPNCCPDVHETLTWSYANGNWTGQGVSANQASA</sequence>
<comment type="caution">
    <text evidence="2">The sequence shown here is derived from an EMBL/GenBank/DDBJ whole genome shotgun (WGS) entry which is preliminary data.</text>
</comment>
<evidence type="ECO:0000313" key="2">
    <source>
        <dbReference type="EMBL" id="MFC5909877.1"/>
    </source>
</evidence>
<evidence type="ECO:0000256" key="1">
    <source>
        <dbReference type="SAM" id="MobiDB-lite"/>
    </source>
</evidence>
<keyword evidence="3" id="KW-1185">Reference proteome</keyword>
<evidence type="ECO:0008006" key="4">
    <source>
        <dbReference type="Google" id="ProtNLM"/>
    </source>
</evidence>
<accession>A0ABW1G8J2</accession>
<dbReference type="Proteomes" id="UP001596174">
    <property type="component" value="Unassembled WGS sequence"/>
</dbReference>
<evidence type="ECO:0000313" key="3">
    <source>
        <dbReference type="Proteomes" id="UP001596174"/>
    </source>
</evidence>